<comment type="cofactor">
    <cofactor evidence="1">
        <name>pyridoxal 5'-phosphate</name>
        <dbReference type="ChEBI" id="CHEBI:597326"/>
    </cofactor>
</comment>
<dbReference type="PANTHER" id="PTHR11986:SF79">
    <property type="entry name" value="ACETYLORNITHINE AMINOTRANSFERASE, MITOCHONDRIAL"/>
    <property type="match status" value="1"/>
</dbReference>
<dbReference type="GO" id="GO:0042802">
    <property type="term" value="F:identical protein binding"/>
    <property type="evidence" value="ECO:0007669"/>
    <property type="project" value="TreeGrafter"/>
</dbReference>
<evidence type="ECO:0000313" key="4">
    <source>
        <dbReference type="EMBL" id="EPH46675.1"/>
    </source>
</evidence>
<dbReference type="SUPFAM" id="SSF53383">
    <property type="entry name" value="PLP-dependent transferases"/>
    <property type="match status" value="1"/>
</dbReference>
<keyword evidence="2" id="KW-0032">Aminotransferase</keyword>
<gene>
    <name evidence="4" type="ORF">STRAU_0228</name>
</gene>
<dbReference type="InterPro" id="IPR015424">
    <property type="entry name" value="PyrdxlP-dep_Trfase"/>
</dbReference>
<dbReference type="PANTHER" id="PTHR11986">
    <property type="entry name" value="AMINOTRANSFERASE CLASS III"/>
    <property type="match status" value="1"/>
</dbReference>
<dbReference type="GO" id="GO:0008483">
    <property type="term" value="F:transaminase activity"/>
    <property type="evidence" value="ECO:0007669"/>
    <property type="project" value="UniProtKB-KW"/>
</dbReference>
<dbReference type="Proteomes" id="UP000014629">
    <property type="component" value="Unassembled WGS sequence"/>
</dbReference>
<evidence type="ECO:0000313" key="5">
    <source>
        <dbReference type="Proteomes" id="UP000014629"/>
    </source>
</evidence>
<proteinExistence type="predicted"/>
<dbReference type="EMBL" id="AOPZ01000008">
    <property type="protein sequence ID" value="EPH46675.1"/>
    <property type="molecule type" value="Genomic_DNA"/>
</dbReference>
<comment type="caution">
    <text evidence="4">The sequence shown here is derived from an EMBL/GenBank/DDBJ whole genome shotgun (WGS) entry which is preliminary data.</text>
</comment>
<dbReference type="GO" id="GO:0030170">
    <property type="term" value="F:pyridoxal phosphate binding"/>
    <property type="evidence" value="ECO:0007669"/>
    <property type="project" value="InterPro"/>
</dbReference>
<keyword evidence="5" id="KW-1185">Reference proteome</keyword>
<dbReference type="InterPro" id="IPR005814">
    <property type="entry name" value="Aminotrans_3"/>
</dbReference>
<sequence length="81" mass="8943">MADERPGDVVTYRGRGLVWGLEFRDEGRASAVARRAFDIGLLIETSGTRDRVVKLLPALTITCDELEEGLRILGRAVRDTA</sequence>
<evidence type="ECO:0000256" key="2">
    <source>
        <dbReference type="ARBA" id="ARBA00022576"/>
    </source>
</evidence>
<accession>S4A7D3</accession>
<evidence type="ECO:0000256" key="3">
    <source>
        <dbReference type="ARBA" id="ARBA00022679"/>
    </source>
</evidence>
<reference evidence="4 5" key="1">
    <citation type="submission" date="2013-02" db="EMBL/GenBank/DDBJ databases">
        <title>Draft Genome Sequence of Streptomyces aurantiacus, Which Produces Setomimycin.</title>
        <authorList>
            <person name="Gruening B.A."/>
            <person name="Praeg A."/>
            <person name="Erxleben A."/>
            <person name="Guenther S."/>
            <person name="Mueller M."/>
        </authorList>
    </citation>
    <scope>NUCLEOTIDE SEQUENCE [LARGE SCALE GENOMIC DNA]</scope>
    <source>
        <strain evidence="4 5">JA 4570</strain>
    </source>
</reference>
<evidence type="ECO:0000256" key="1">
    <source>
        <dbReference type="ARBA" id="ARBA00001933"/>
    </source>
</evidence>
<keyword evidence="3" id="KW-0808">Transferase</keyword>
<dbReference type="Pfam" id="PF00202">
    <property type="entry name" value="Aminotran_3"/>
    <property type="match status" value="1"/>
</dbReference>
<dbReference type="PATRIC" id="fig|1286094.4.peg.225"/>
<protein>
    <submittedName>
        <fullName evidence="4">Putative Diaminobutyrate--2-oxoglutarate transaminase</fullName>
    </submittedName>
</protein>
<name>S4A7D3_9ACTN</name>
<dbReference type="AlphaFoldDB" id="S4A7D3"/>
<organism evidence="4 5">
    <name type="scientific">Streptomyces aurantiacus JA 4570</name>
    <dbReference type="NCBI Taxonomy" id="1286094"/>
    <lineage>
        <taxon>Bacteria</taxon>
        <taxon>Bacillati</taxon>
        <taxon>Actinomycetota</taxon>
        <taxon>Actinomycetes</taxon>
        <taxon>Kitasatosporales</taxon>
        <taxon>Streptomycetaceae</taxon>
        <taxon>Streptomyces</taxon>
        <taxon>Streptomyces aurantiacus group</taxon>
    </lineage>
</organism>
<dbReference type="InterPro" id="IPR050103">
    <property type="entry name" value="Class-III_PLP-dep_AT"/>
</dbReference>
<dbReference type="Gene3D" id="3.90.1150.10">
    <property type="entry name" value="Aspartate Aminotransferase, domain 1"/>
    <property type="match status" value="1"/>
</dbReference>
<dbReference type="InterPro" id="IPR015422">
    <property type="entry name" value="PyrdxlP-dep_Trfase_small"/>
</dbReference>